<keyword evidence="1" id="KW-0732">Signal</keyword>
<name>A0A8H5GY03_9AGAR</name>
<proteinExistence type="predicted"/>
<evidence type="ECO:0000313" key="3">
    <source>
        <dbReference type="EMBL" id="KAF5373151.1"/>
    </source>
</evidence>
<dbReference type="InterPro" id="IPR001375">
    <property type="entry name" value="Peptidase_S9_cat"/>
</dbReference>
<evidence type="ECO:0000259" key="2">
    <source>
        <dbReference type="Pfam" id="PF00326"/>
    </source>
</evidence>
<dbReference type="GO" id="GO:0008236">
    <property type="term" value="F:serine-type peptidase activity"/>
    <property type="evidence" value="ECO:0007669"/>
    <property type="project" value="InterPro"/>
</dbReference>
<dbReference type="GO" id="GO:0006508">
    <property type="term" value="P:proteolysis"/>
    <property type="evidence" value="ECO:0007669"/>
    <property type="project" value="InterPro"/>
</dbReference>
<dbReference type="Proteomes" id="UP000559256">
    <property type="component" value="Unassembled WGS sequence"/>
</dbReference>
<sequence>MQLRLCSPMAAASQIPLEIDPNNGWSVQLSTHWNVLGPFPIHAREQHFLSPSFPINLTHPVDYNTTWPSSYADGGLVSWSNTTSDLDGNLQVSFPNIRWKSLRDTEGWAALQHHAVLQTQIIVYPPMATSQDASHIPDTPNLLVHLLQGSYFTVLPTDSDTRSTLSPRWYAGDIYGMERALSRVVELPVPPSPSSPTVYDIFVAGDYEIRLFGDPHVQGDEIPVQSLKLTVDIDNLPSAVVRQPSQDVVCDFVEGSAFGTALGVGLRTTLSWWSVNAVKLAPEISAFFNLTLVRNTRLAPTQTRVVPLRIVQLKPFYGSQLNFKLSLVSTTTLDLDITLNFRQLSRWTSSTFSPIQGTYFYASSMPTAFLAIAPKYPYQDASQPPILALHGAGVDILEQSFWADSFSRTDHSWIVLPSGRTSWGLDWHGPSALDAWGSLDALISILGSNSPWSSWSIDPDCKAIVMGHSNGGQGAWYLASRYPDRVLAVVPASAYIKSQSYAPLTMSRSARYIDPQLTAILESSLTPDNNDLFVSNLVDTPVLAIHGGDDENVPVWHSREMMSILQTWNPNATAVLFEDPGKPHWYPTVLNNERVDSFLHEVASEQPKSWSKTFTLTVAIPSESGSFHGWRVEALDIPGRLSRLVVRRADDGNVTVSTSNVKSFSVNVTTFPMSSLSVDDNPVHPSQHIEQVLYLRAVEPKIWKVSHDPIHGQLSGRMQTILASKGPIALVIPDVSHDQELSVALRIAHDLHTYHRIDSAIIQSSEVFTTDVVNEGNVVVIGNGAAAQLKNEFEIRDPPPEQPLRLPGTGILFLHPHPKNADGQMILLQSTDSAGLEKASRLFPVRTGVPVPDWLIIGPESDRVGSAGIISAGVWSSSWTWNEPMSWTY</sequence>
<dbReference type="OrthoDB" id="449091at2759"/>
<accession>A0A8H5GY03</accession>
<dbReference type="EMBL" id="JAACJM010000004">
    <property type="protein sequence ID" value="KAF5373151.1"/>
    <property type="molecule type" value="Genomic_DNA"/>
</dbReference>
<evidence type="ECO:0000256" key="1">
    <source>
        <dbReference type="ARBA" id="ARBA00022729"/>
    </source>
</evidence>
<protein>
    <recommendedName>
        <fullName evidence="2">Peptidase S9 prolyl oligopeptidase catalytic domain-containing protein</fullName>
    </recommendedName>
</protein>
<dbReference type="InterPro" id="IPR050955">
    <property type="entry name" value="Plant_Biomass_Hydrol_Est"/>
</dbReference>
<comment type="caution">
    <text evidence="3">The sequence shown here is derived from an EMBL/GenBank/DDBJ whole genome shotgun (WGS) entry which is preliminary data.</text>
</comment>
<dbReference type="PANTHER" id="PTHR43037">
    <property type="entry name" value="UNNAMED PRODUCT-RELATED"/>
    <property type="match status" value="1"/>
</dbReference>
<gene>
    <name evidence="3" type="ORF">D9758_001792</name>
</gene>
<dbReference type="InterPro" id="IPR029058">
    <property type="entry name" value="AB_hydrolase_fold"/>
</dbReference>
<dbReference type="AlphaFoldDB" id="A0A8H5GY03"/>
<feature type="domain" description="Peptidase S9 prolyl oligopeptidase catalytic" evidence="2">
    <location>
        <begin position="462"/>
        <end position="589"/>
    </location>
</feature>
<evidence type="ECO:0000313" key="4">
    <source>
        <dbReference type="Proteomes" id="UP000559256"/>
    </source>
</evidence>
<dbReference type="Gene3D" id="3.40.50.1820">
    <property type="entry name" value="alpha/beta hydrolase"/>
    <property type="match status" value="1"/>
</dbReference>
<dbReference type="PANTHER" id="PTHR43037:SF4">
    <property type="entry name" value="PEPTIDASE S9 PROLYL OLIGOPEPTIDASE CATALYTIC DOMAIN-CONTAINING PROTEIN"/>
    <property type="match status" value="1"/>
</dbReference>
<dbReference type="Pfam" id="PF00326">
    <property type="entry name" value="Peptidase_S9"/>
    <property type="match status" value="1"/>
</dbReference>
<reference evidence="3 4" key="1">
    <citation type="journal article" date="2020" name="ISME J.">
        <title>Uncovering the hidden diversity of litter-decomposition mechanisms in mushroom-forming fungi.</title>
        <authorList>
            <person name="Floudas D."/>
            <person name="Bentzer J."/>
            <person name="Ahren D."/>
            <person name="Johansson T."/>
            <person name="Persson P."/>
            <person name="Tunlid A."/>
        </authorList>
    </citation>
    <scope>NUCLEOTIDE SEQUENCE [LARGE SCALE GENOMIC DNA]</scope>
    <source>
        <strain evidence="3 4">CBS 291.85</strain>
    </source>
</reference>
<organism evidence="3 4">
    <name type="scientific">Tetrapyrgos nigripes</name>
    <dbReference type="NCBI Taxonomy" id="182062"/>
    <lineage>
        <taxon>Eukaryota</taxon>
        <taxon>Fungi</taxon>
        <taxon>Dikarya</taxon>
        <taxon>Basidiomycota</taxon>
        <taxon>Agaricomycotina</taxon>
        <taxon>Agaricomycetes</taxon>
        <taxon>Agaricomycetidae</taxon>
        <taxon>Agaricales</taxon>
        <taxon>Marasmiineae</taxon>
        <taxon>Marasmiaceae</taxon>
        <taxon>Tetrapyrgos</taxon>
    </lineage>
</organism>
<keyword evidence="4" id="KW-1185">Reference proteome</keyword>
<dbReference type="SUPFAM" id="SSF53474">
    <property type="entry name" value="alpha/beta-Hydrolases"/>
    <property type="match status" value="1"/>
</dbReference>